<keyword evidence="4" id="KW-1003">Cell membrane</keyword>
<proteinExistence type="inferred from homology"/>
<comment type="caution">
    <text evidence="9">The sequence shown here is derived from an EMBL/GenBank/DDBJ whole genome shotgun (WGS) entry which is preliminary data.</text>
</comment>
<dbReference type="InterPro" id="IPR003439">
    <property type="entry name" value="ABC_transporter-like_ATP-bd"/>
</dbReference>
<evidence type="ECO:0000256" key="7">
    <source>
        <dbReference type="ARBA" id="ARBA00023136"/>
    </source>
</evidence>
<evidence type="ECO:0000259" key="8">
    <source>
        <dbReference type="PROSITE" id="PS50893"/>
    </source>
</evidence>
<dbReference type="PANTHER" id="PTHR43297">
    <property type="entry name" value="OLIGOPEPTIDE TRANSPORT ATP-BINDING PROTEIN APPD"/>
    <property type="match status" value="1"/>
</dbReference>
<dbReference type="InterPro" id="IPR013563">
    <property type="entry name" value="Oligopep_ABC_C"/>
</dbReference>
<dbReference type="GO" id="GO:0005524">
    <property type="term" value="F:ATP binding"/>
    <property type="evidence" value="ECO:0007669"/>
    <property type="project" value="UniProtKB-KW"/>
</dbReference>
<name>A0ABS7VHC0_9HYPH</name>
<keyword evidence="5" id="KW-0547">Nucleotide-binding</keyword>
<dbReference type="Gene3D" id="3.40.50.300">
    <property type="entry name" value="P-loop containing nucleotide triphosphate hydrolases"/>
    <property type="match status" value="1"/>
</dbReference>
<keyword evidence="10" id="KW-1185">Reference proteome</keyword>
<organism evidence="9 10">
    <name type="scientific">Microvirga puerhi</name>
    <dbReference type="NCBI Taxonomy" id="2876078"/>
    <lineage>
        <taxon>Bacteria</taxon>
        <taxon>Pseudomonadati</taxon>
        <taxon>Pseudomonadota</taxon>
        <taxon>Alphaproteobacteria</taxon>
        <taxon>Hyphomicrobiales</taxon>
        <taxon>Methylobacteriaceae</taxon>
        <taxon>Microvirga</taxon>
    </lineage>
</organism>
<dbReference type="Pfam" id="PF00005">
    <property type="entry name" value="ABC_tran"/>
    <property type="match status" value="1"/>
</dbReference>
<evidence type="ECO:0000256" key="4">
    <source>
        <dbReference type="ARBA" id="ARBA00022475"/>
    </source>
</evidence>
<dbReference type="InterPro" id="IPR027417">
    <property type="entry name" value="P-loop_NTPase"/>
</dbReference>
<dbReference type="InterPro" id="IPR017871">
    <property type="entry name" value="ABC_transporter-like_CS"/>
</dbReference>
<feature type="domain" description="ABC transporter" evidence="8">
    <location>
        <begin position="8"/>
        <end position="259"/>
    </location>
</feature>
<dbReference type="Pfam" id="PF08352">
    <property type="entry name" value="oligo_HPY"/>
    <property type="match status" value="1"/>
</dbReference>
<comment type="subcellular location">
    <subcellularLocation>
        <location evidence="1">Cell inner membrane</location>
        <topology evidence="1">Peripheral membrane protein</topology>
    </subcellularLocation>
</comment>
<keyword evidence="6 9" id="KW-0067">ATP-binding</keyword>
<evidence type="ECO:0000256" key="5">
    <source>
        <dbReference type="ARBA" id="ARBA00022741"/>
    </source>
</evidence>
<evidence type="ECO:0000256" key="2">
    <source>
        <dbReference type="ARBA" id="ARBA00005417"/>
    </source>
</evidence>
<evidence type="ECO:0000256" key="1">
    <source>
        <dbReference type="ARBA" id="ARBA00004417"/>
    </source>
</evidence>
<dbReference type="InterPro" id="IPR003593">
    <property type="entry name" value="AAA+_ATPase"/>
</dbReference>
<comment type="similarity">
    <text evidence="2">Belongs to the ABC transporter superfamily.</text>
</comment>
<sequence>MTASDPILSVRDLTARIVSRKQIVDAVKGVSFDIARGEAVGFVGESGCGKSVTARAIMRLAPEGTRVELGGSVHFDGQELLPMSEAAMRDVRGRRIAMVFQDPMTSLNPVITVGAQIDDILRRHTGLSGRAARARTVELLDQVGIPAPAQRADDYPHQFSGGMRQRVLIAIAISCDPDLLIADEPTTALDVTVQAQILRLLLRLREERGMSLMLITHDFGVVAGMVERVNVMYGGRIVEAASVDDIFRAPTHDYTRALLAAVPRLDRHGVAP</sequence>
<dbReference type="EMBL" id="JAIRBM010000001">
    <property type="protein sequence ID" value="MBZ6074897.1"/>
    <property type="molecule type" value="Genomic_DNA"/>
</dbReference>
<evidence type="ECO:0000313" key="10">
    <source>
        <dbReference type="Proteomes" id="UP000704176"/>
    </source>
</evidence>
<dbReference type="PROSITE" id="PS50893">
    <property type="entry name" value="ABC_TRANSPORTER_2"/>
    <property type="match status" value="1"/>
</dbReference>
<dbReference type="Proteomes" id="UP000704176">
    <property type="component" value="Unassembled WGS sequence"/>
</dbReference>
<accession>A0ABS7VHC0</accession>
<evidence type="ECO:0000256" key="6">
    <source>
        <dbReference type="ARBA" id="ARBA00022840"/>
    </source>
</evidence>
<keyword evidence="7" id="KW-0472">Membrane</keyword>
<dbReference type="SUPFAM" id="SSF52540">
    <property type="entry name" value="P-loop containing nucleoside triphosphate hydrolases"/>
    <property type="match status" value="1"/>
</dbReference>
<keyword evidence="3" id="KW-0813">Transport</keyword>
<dbReference type="CDD" id="cd03257">
    <property type="entry name" value="ABC_NikE_OppD_transporters"/>
    <property type="match status" value="1"/>
</dbReference>
<dbReference type="InterPro" id="IPR050388">
    <property type="entry name" value="ABC_Ni/Peptide_Import"/>
</dbReference>
<reference evidence="9 10" key="1">
    <citation type="submission" date="2021-09" db="EMBL/GenBank/DDBJ databases">
        <title>The complete genome sequence of a new microorganism.</title>
        <authorList>
            <person name="Zi Z."/>
        </authorList>
    </citation>
    <scope>NUCLEOTIDE SEQUENCE [LARGE SCALE GENOMIC DNA]</scope>
    <source>
        <strain evidence="9 10">WGZ8</strain>
    </source>
</reference>
<dbReference type="RefSeq" id="WP_224310948.1">
    <property type="nucleotide sequence ID" value="NZ_JAIRBM010000001.1"/>
</dbReference>
<dbReference type="PROSITE" id="PS00211">
    <property type="entry name" value="ABC_TRANSPORTER_1"/>
    <property type="match status" value="1"/>
</dbReference>
<protein>
    <submittedName>
        <fullName evidence="9">ABC transporter ATP-binding protein</fullName>
    </submittedName>
</protein>
<dbReference type="PANTHER" id="PTHR43297:SF2">
    <property type="entry name" value="DIPEPTIDE TRANSPORT ATP-BINDING PROTEIN DPPD"/>
    <property type="match status" value="1"/>
</dbReference>
<evidence type="ECO:0000313" key="9">
    <source>
        <dbReference type="EMBL" id="MBZ6074897.1"/>
    </source>
</evidence>
<gene>
    <name evidence="9" type="ORF">K9B37_01090</name>
</gene>
<evidence type="ECO:0000256" key="3">
    <source>
        <dbReference type="ARBA" id="ARBA00022448"/>
    </source>
</evidence>
<dbReference type="SMART" id="SM00382">
    <property type="entry name" value="AAA"/>
    <property type="match status" value="1"/>
</dbReference>